<reference evidence="8" key="1">
    <citation type="journal article" date="2019" name="PLoS Negl. Trop. Dis.">
        <title>Revisiting the worldwide diversity of Leptospira species in the environment.</title>
        <authorList>
            <person name="Vincent A.T."/>
            <person name="Schiettekatte O."/>
            <person name="Bourhy P."/>
            <person name="Veyrier F.J."/>
            <person name="Picardeau M."/>
        </authorList>
    </citation>
    <scope>NUCLEOTIDE SEQUENCE [LARGE SCALE GENOMIC DNA]</scope>
    <source>
        <strain evidence="8">201300427</strain>
    </source>
</reference>
<dbReference type="Gene3D" id="1.10.150.130">
    <property type="match status" value="1"/>
</dbReference>
<keyword evidence="4" id="KW-0233">DNA recombination</keyword>
<evidence type="ECO:0000256" key="3">
    <source>
        <dbReference type="ARBA" id="ARBA00023125"/>
    </source>
</evidence>
<dbReference type="InterPro" id="IPR050090">
    <property type="entry name" value="Tyrosine_recombinase_XerCD"/>
</dbReference>
<dbReference type="InterPro" id="IPR011010">
    <property type="entry name" value="DNA_brk_join_enz"/>
</dbReference>
<dbReference type="EMBL" id="RQHW01000031">
    <property type="protein sequence ID" value="TGN19505.1"/>
    <property type="molecule type" value="Genomic_DNA"/>
</dbReference>
<dbReference type="Gene3D" id="1.10.443.10">
    <property type="entry name" value="Intergrase catalytic core"/>
    <property type="match status" value="1"/>
</dbReference>
<evidence type="ECO:0000313" key="8">
    <source>
        <dbReference type="EMBL" id="TGN19505.1"/>
    </source>
</evidence>
<dbReference type="GO" id="GO:0003677">
    <property type="term" value="F:DNA binding"/>
    <property type="evidence" value="ECO:0007669"/>
    <property type="project" value="UniProtKB-UniRule"/>
</dbReference>
<evidence type="ECO:0000256" key="4">
    <source>
        <dbReference type="ARBA" id="ARBA00023172"/>
    </source>
</evidence>
<dbReference type="Pfam" id="PF13495">
    <property type="entry name" value="Phage_int_SAM_4"/>
    <property type="match status" value="1"/>
</dbReference>
<dbReference type="PANTHER" id="PTHR30349:SF64">
    <property type="entry name" value="PROPHAGE INTEGRASE INTD-RELATED"/>
    <property type="match status" value="1"/>
</dbReference>
<comment type="caution">
    <text evidence="8">The sequence shown here is derived from an EMBL/GenBank/DDBJ whole genome shotgun (WGS) entry which is preliminary data.</text>
</comment>
<dbReference type="PROSITE" id="PS51898">
    <property type="entry name" value="TYR_RECOMBINASE"/>
    <property type="match status" value="1"/>
</dbReference>
<evidence type="ECO:0000313" key="9">
    <source>
        <dbReference type="Proteomes" id="UP000298058"/>
    </source>
</evidence>
<evidence type="ECO:0000259" key="7">
    <source>
        <dbReference type="PROSITE" id="PS51900"/>
    </source>
</evidence>
<evidence type="ECO:0000256" key="2">
    <source>
        <dbReference type="ARBA" id="ARBA00022908"/>
    </source>
</evidence>
<keyword evidence="9" id="KW-1185">Reference proteome</keyword>
<organism evidence="8 9">
    <name type="scientific">Leptospira idonii</name>
    <dbReference type="NCBI Taxonomy" id="1193500"/>
    <lineage>
        <taxon>Bacteria</taxon>
        <taxon>Pseudomonadati</taxon>
        <taxon>Spirochaetota</taxon>
        <taxon>Spirochaetia</taxon>
        <taxon>Leptospirales</taxon>
        <taxon>Leptospiraceae</taxon>
        <taxon>Leptospira</taxon>
    </lineage>
</organism>
<dbReference type="InterPro" id="IPR013762">
    <property type="entry name" value="Integrase-like_cat_sf"/>
</dbReference>
<dbReference type="InterPro" id="IPR002104">
    <property type="entry name" value="Integrase_catalytic"/>
</dbReference>
<proteinExistence type="inferred from homology"/>
<gene>
    <name evidence="8" type="ORF">EHS15_09250</name>
</gene>
<dbReference type="RefSeq" id="WP_135760266.1">
    <property type="nucleotide sequence ID" value="NZ_RQHW01000031.1"/>
</dbReference>
<protein>
    <submittedName>
        <fullName evidence="8">Recombinase XerC</fullName>
    </submittedName>
</protein>
<keyword evidence="3 5" id="KW-0238">DNA-binding</keyword>
<evidence type="ECO:0000259" key="6">
    <source>
        <dbReference type="PROSITE" id="PS51898"/>
    </source>
</evidence>
<dbReference type="InterPro" id="IPR004107">
    <property type="entry name" value="Integrase_SAM-like_N"/>
</dbReference>
<accession>A0A4R9M117</accession>
<comment type="similarity">
    <text evidence="1">Belongs to the 'phage' integrase family.</text>
</comment>
<dbReference type="InterPro" id="IPR044068">
    <property type="entry name" value="CB"/>
</dbReference>
<keyword evidence="2" id="KW-0229">DNA integration</keyword>
<dbReference type="Proteomes" id="UP000298058">
    <property type="component" value="Unassembled WGS sequence"/>
</dbReference>
<name>A0A4R9M117_9LEPT</name>
<feature type="domain" description="Tyr recombinase" evidence="6">
    <location>
        <begin position="172"/>
        <end position="360"/>
    </location>
</feature>
<feature type="domain" description="Core-binding (CB)" evidence="7">
    <location>
        <begin position="74"/>
        <end position="156"/>
    </location>
</feature>
<dbReference type="PROSITE" id="PS51900">
    <property type="entry name" value="CB"/>
    <property type="match status" value="1"/>
</dbReference>
<dbReference type="GO" id="GO:0015074">
    <property type="term" value="P:DNA integration"/>
    <property type="evidence" value="ECO:0007669"/>
    <property type="project" value="UniProtKB-KW"/>
</dbReference>
<sequence>MSRFIRLNFSADINRYTLSFPFDRQWYQKAQSIPKGQFDRENKVWIFPSDAETIRSLLRVFQNEPIRLNLRDLPKSAPILEDLFHAMRERNYSQQTYRTYRNWIFSLCCHYEKLPSQITSEEIHQYIKDSQINKNLSSASVRSMRQAFLFYFITIRSQLHDLSFPRMKKELHLPEVLSDQETKKLFASILNHKHKALLKLAYSAGLRVSEAVHLKLSDIDFERKTVRVKSGKGKKDRYSILADSLCIELKSYLEERFKSLKFSDRYGKDQKAENNPWLFPGTEGNPLAVRSAEKIFEASKKRAGIRKKVSFHSLRHAFATHLLEQGTDIRVIQTLLGHSSIRTTQIYAKVSKAQFQKIKSPLDQL</sequence>
<dbReference type="SUPFAM" id="SSF56349">
    <property type="entry name" value="DNA breaking-rejoining enzymes"/>
    <property type="match status" value="1"/>
</dbReference>
<dbReference type="OrthoDB" id="341301at2"/>
<dbReference type="PANTHER" id="PTHR30349">
    <property type="entry name" value="PHAGE INTEGRASE-RELATED"/>
    <property type="match status" value="1"/>
</dbReference>
<dbReference type="InterPro" id="IPR010998">
    <property type="entry name" value="Integrase_recombinase_N"/>
</dbReference>
<evidence type="ECO:0000256" key="1">
    <source>
        <dbReference type="ARBA" id="ARBA00008857"/>
    </source>
</evidence>
<evidence type="ECO:0000256" key="5">
    <source>
        <dbReference type="PROSITE-ProRule" id="PRU01248"/>
    </source>
</evidence>
<dbReference type="Pfam" id="PF00589">
    <property type="entry name" value="Phage_integrase"/>
    <property type="match status" value="1"/>
</dbReference>
<dbReference type="AlphaFoldDB" id="A0A4R9M117"/>
<dbReference type="GO" id="GO:0006310">
    <property type="term" value="P:DNA recombination"/>
    <property type="evidence" value="ECO:0007669"/>
    <property type="project" value="UniProtKB-KW"/>
</dbReference>